<evidence type="ECO:0000256" key="6">
    <source>
        <dbReference type="RuleBase" id="RU003435"/>
    </source>
</evidence>
<keyword evidence="3 6" id="KW-0378">Hydrolase</keyword>
<dbReference type="AlphaFoldDB" id="A0AAV5NYG4"/>
<evidence type="ECO:0000259" key="8">
    <source>
        <dbReference type="Pfam" id="PF08439"/>
    </source>
</evidence>
<keyword evidence="5 6" id="KW-0482">Metalloprotease</keyword>
<comment type="cofactor">
    <cofactor evidence="6">
        <name>Zn(2+)</name>
        <dbReference type="ChEBI" id="CHEBI:29105"/>
    </cofactor>
    <text evidence="6">Binds 1 zinc ion.</text>
</comment>
<dbReference type="InterPro" id="IPR001567">
    <property type="entry name" value="Pept_M3A_M3B_dom"/>
</dbReference>
<keyword evidence="4 6" id="KW-0862">Zinc</keyword>
<dbReference type="InterPro" id="IPR013647">
    <property type="entry name" value="OligopepF_N_dom"/>
</dbReference>
<sequence length="602" mass="68127">MTAPSWDLSVAYQNLNDARIEKDIHTIEQGIDQLNYHAKQGFAEGDQLVNQIQKGIVTYSNVLKTLRTISSFANCYASVDSTLSRAKQLVGRTTKLGANLQQAYSPYQDKLATSEESIVEKVLNHECDDVKAQRFAIRCLREKALQRLSVEQEQLLSALQVDGKTAWGRLYDNLTGTLKVDVSYKDGSSETMALSQAASELFSGNVDKHEPTWRGIQAAVGTHQETFASIVNALAGWRHTEAQKRGIANFLEPSLNDSRISEKTLEALIGSARDNKEISQKAARLMAIVRGSESLTPWNMHAAMPSLTDGVTKVYEFDEAIEIIKNAFASVSQEMADFVDLMVENGWIDAAPQPNKRQGAYCTKLASTRTPLVFMTWSGSQKDLITLAHELGHAFHNWVMTDMPLAETSYPMTLAETASVFAENIVRDALLEQAESDLDKLEMLWEELFACVTFMLNIPVRFEFEREFYEKRKNAELSSEELCTLMDSTWQEWYGSVMPESDTYFWASKLHFSIPEVNFYNYPYLFGYLFSKGVYAQRESKGEHFYPDYVALLRDTGRMKAEEVVEKHLGMNLEEKAFWQQSIDQVEQKISEFEALLAKINS</sequence>
<evidence type="ECO:0000313" key="9">
    <source>
        <dbReference type="EMBL" id="GLQ75598.1"/>
    </source>
</evidence>
<organism evidence="9 10">
    <name type="scientific">Vibrio penaeicida</name>
    <dbReference type="NCBI Taxonomy" id="104609"/>
    <lineage>
        <taxon>Bacteria</taxon>
        <taxon>Pseudomonadati</taxon>
        <taxon>Pseudomonadota</taxon>
        <taxon>Gammaproteobacteria</taxon>
        <taxon>Vibrionales</taxon>
        <taxon>Vibrionaceae</taxon>
        <taxon>Vibrio</taxon>
    </lineage>
</organism>
<dbReference type="CDD" id="cd09607">
    <property type="entry name" value="M3B_PepF"/>
    <property type="match status" value="1"/>
</dbReference>
<evidence type="ECO:0000256" key="1">
    <source>
        <dbReference type="ARBA" id="ARBA00022670"/>
    </source>
</evidence>
<keyword evidence="2 6" id="KW-0479">Metal-binding</keyword>
<dbReference type="InterPro" id="IPR011977">
    <property type="entry name" value="Pept_M3B_clade3"/>
</dbReference>
<evidence type="ECO:0000256" key="2">
    <source>
        <dbReference type="ARBA" id="ARBA00022723"/>
    </source>
</evidence>
<dbReference type="Gene3D" id="1.10.1370.20">
    <property type="entry name" value="Oligoendopeptidase f, C-terminal domain"/>
    <property type="match status" value="1"/>
</dbReference>
<feature type="domain" description="Peptidase M3A/M3B catalytic" evidence="7">
    <location>
        <begin position="218"/>
        <end position="578"/>
    </location>
</feature>
<evidence type="ECO:0000313" key="10">
    <source>
        <dbReference type="Proteomes" id="UP001156690"/>
    </source>
</evidence>
<dbReference type="InterPro" id="IPR042088">
    <property type="entry name" value="OligoPept_F_C"/>
</dbReference>
<name>A0AAV5NYG4_9VIBR</name>
<feature type="domain" description="Oligopeptidase F N-terminal" evidence="8">
    <location>
        <begin position="118"/>
        <end position="179"/>
    </location>
</feature>
<dbReference type="GO" id="GO:0046872">
    <property type="term" value="F:metal ion binding"/>
    <property type="evidence" value="ECO:0007669"/>
    <property type="project" value="UniProtKB-UniRule"/>
</dbReference>
<comment type="caution">
    <text evidence="9">The sequence shown here is derived from an EMBL/GenBank/DDBJ whole genome shotgun (WGS) entry which is preliminary data.</text>
</comment>
<dbReference type="GO" id="GO:0006508">
    <property type="term" value="P:proteolysis"/>
    <property type="evidence" value="ECO:0007669"/>
    <property type="project" value="UniProtKB-KW"/>
</dbReference>
<keyword evidence="10" id="KW-1185">Reference proteome</keyword>
<dbReference type="PANTHER" id="PTHR34217">
    <property type="entry name" value="METAL-DEPENDENT CARBOXYPEPTIDASE"/>
    <property type="match status" value="1"/>
</dbReference>
<dbReference type="Gene3D" id="1.20.140.70">
    <property type="entry name" value="Oligopeptidase f, N-terminal domain"/>
    <property type="match status" value="1"/>
</dbReference>
<protein>
    <submittedName>
        <fullName evidence="9">Oligoendopeptidase F</fullName>
    </submittedName>
</protein>
<keyword evidence="1 6" id="KW-0645">Protease</keyword>
<evidence type="ECO:0000256" key="3">
    <source>
        <dbReference type="ARBA" id="ARBA00022801"/>
    </source>
</evidence>
<gene>
    <name evidence="9" type="ORF">GCM10007932_49600</name>
</gene>
<dbReference type="InterPro" id="IPR034006">
    <property type="entry name" value="M3B_PepF_2"/>
</dbReference>
<evidence type="ECO:0000256" key="4">
    <source>
        <dbReference type="ARBA" id="ARBA00022833"/>
    </source>
</evidence>
<reference evidence="10" key="1">
    <citation type="journal article" date="2019" name="Int. J. Syst. Evol. Microbiol.">
        <title>The Global Catalogue of Microorganisms (GCM) 10K type strain sequencing project: providing services to taxonomists for standard genome sequencing and annotation.</title>
        <authorList>
            <consortium name="The Broad Institute Genomics Platform"/>
            <consortium name="The Broad Institute Genome Sequencing Center for Infectious Disease"/>
            <person name="Wu L."/>
            <person name="Ma J."/>
        </authorList>
    </citation>
    <scope>NUCLEOTIDE SEQUENCE [LARGE SCALE GENOMIC DNA]</scope>
    <source>
        <strain evidence="10">NBRC 15640</strain>
    </source>
</reference>
<dbReference type="Proteomes" id="UP001156690">
    <property type="component" value="Unassembled WGS sequence"/>
</dbReference>
<dbReference type="GO" id="GO:0004222">
    <property type="term" value="F:metalloendopeptidase activity"/>
    <property type="evidence" value="ECO:0007669"/>
    <property type="project" value="InterPro"/>
</dbReference>
<evidence type="ECO:0000259" key="7">
    <source>
        <dbReference type="Pfam" id="PF01432"/>
    </source>
</evidence>
<dbReference type="Pfam" id="PF08439">
    <property type="entry name" value="Peptidase_M3_N"/>
    <property type="match status" value="1"/>
</dbReference>
<proteinExistence type="inferred from homology"/>
<dbReference type="EMBL" id="BSNX01000074">
    <property type="protein sequence ID" value="GLQ75598.1"/>
    <property type="molecule type" value="Genomic_DNA"/>
</dbReference>
<dbReference type="GO" id="GO:0004181">
    <property type="term" value="F:metallocarboxypeptidase activity"/>
    <property type="evidence" value="ECO:0007669"/>
    <property type="project" value="InterPro"/>
</dbReference>
<comment type="similarity">
    <text evidence="6">Belongs to the peptidase M3 family.</text>
</comment>
<dbReference type="Pfam" id="PF01432">
    <property type="entry name" value="Peptidase_M3"/>
    <property type="match status" value="1"/>
</dbReference>
<evidence type="ECO:0000256" key="5">
    <source>
        <dbReference type="ARBA" id="ARBA00023049"/>
    </source>
</evidence>
<dbReference type="SUPFAM" id="SSF55486">
    <property type="entry name" value="Metalloproteases ('zincins'), catalytic domain"/>
    <property type="match status" value="1"/>
</dbReference>
<dbReference type="InterPro" id="IPR001333">
    <property type="entry name" value="Peptidase_M32_Taq"/>
</dbReference>
<dbReference type="PANTHER" id="PTHR34217:SF1">
    <property type="entry name" value="CARBOXYPEPTIDASE 1"/>
    <property type="match status" value="1"/>
</dbReference>
<accession>A0AAV5NYG4</accession>
<dbReference type="NCBIfam" id="TIGR02290">
    <property type="entry name" value="M3_fam_3"/>
    <property type="match status" value="1"/>
</dbReference>
<dbReference type="RefSeq" id="WP_126609741.1">
    <property type="nucleotide sequence ID" value="NZ_AP025144.1"/>
</dbReference>